<reference evidence="1" key="1">
    <citation type="submission" date="2023-03" db="EMBL/GenBank/DDBJ databases">
        <title>Massive genome expansion in bonnet fungi (Mycena s.s.) driven by repeated elements and novel gene families across ecological guilds.</title>
        <authorList>
            <consortium name="Lawrence Berkeley National Laboratory"/>
            <person name="Harder C.B."/>
            <person name="Miyauchi S."/>
            <person name="Viragh M."/>
            <person name="Kuo A."/>
            <person name="Thoen E."/>
            <person name="Andreopoulos B."/>
            <person name="Lu D."/>
            <person name="Skrede I."/>
            <person name="Drula E."/>
            <person name="Henrissat B."/>
            <person name="Morin E."/>
            <person name="Kohler A."/>
            <person name="Barry K."/>
            <person name="LaButti K."/>
            <person name="Morin E."/>
            <person name="Salamov A."/>
            <person name="Lipzen A."/>
            <person name="Mereny Z."/>
            <person name="Hegedus B."/>
            <person name="Baldrian P."/>
            <person name="Stursova M."/>
            <person name="Weitz H."/>
            <person name="Taylor A."/>
            <person name="Grigoriev I.V."/>
            <person name="Nagy L.G."/>
            <person name="Martin F."/>
            <person name="Kauserud H."/>
        </authorList>
    </citation>
    <scope>NUCLEOTIDE SEQUENCE</scope>
    <source>
        <strain evidence="1">CBHHK200</strain>
    </source>
</reference>
<protein>
    <recommendedName>
        <fullName evidence="3">ABM domain-containing protein</fullName>
    </recommendedName>
</protein>
<organism evidence="1 2">
    <name type="scientific">Mycena alexandri</name>
    <dbReference type="NCBI Taxonomy" id="1745969"/>
    <lineage>
        <taxon>Eukaryota</taxon>
        <taxon>Fungi</taxon>
        <taxon>Dikarya</taxon>
        <taxon>Basidiomycota</taxon>
        <taxon>Agaricomycotina</taxon>
        <taxon>Agaricomycetes</taxon>
        <taxon>Agaricomycetidae</taxon>
        <taxon>Agaricales</taxon>
        <taxon>Marasmiineae</taxon>
        <taxon>Mycenaceae</taxon>
        <taxon>Mycena</taxon>
    </lineage>
</organism>
<dbReference type="AlphaFoldDB" id="A0AAD6SED0"/>
<dbReference type="EMBL" id="JARJCM010000158">
    <property type="protein sequence ID" value="KAJ7025181.1"/>
    <property type="molecule type" value="Genomic_DNA"/>
</dbReference>
<accession>A0AAD6SED0</accession>
<keyword evidence="2" id="KW-1185">Reference proteome</keyword>
<dbReference type="Proteomes" id="UP001218188">
    <property type="component" value="Unassembled WGS sequence"/>
</dbReference>
<evidence type="ECO:0000313" key="1">
    <source>
        <dbReference type="EMBL" id="KAJ7025181.1"/>
    </source>
</evidence>
<dbReference type="InterPro" id="IPR011008">
    <property type="entry name" value="Dimeric_a/b-barrel"/>
</dbReference>
<evidence type="ECO:0008006" key="3">
    <source>
        <dbReference type="Google" id="ProtNLM"/>
    </source>
</evidence>
<comment type="caution">
    <text evidence="1">The sequence shown here is derived from an EMBL/GenBank/DDBJ whole genome shotgun (WGS) entry which is preliminary data.</text>
</comment>
<proteinExistence type="predicted"/>
<dbReference type="Gene3D" id="3.30.70.100">
    <property type="match status" value="2"/>
</dbReference>
<evidence type="ECO:0000313" key="2">
    <source>
        <dbReference type="Proteomes" id="UP001218188"/>
    </source>
</evidence>
<gene>
    <name evidence="1" type="ORF">C8F04DRAFT_1269538</name>
</gene>
<dbReference type="SUPFAM" id="SSF54909">
    <property type="entry name" value="Dimeric alpha+beta barrel"/>
    <property type="match status" value="1"/>
</dbReference>
<sequence>MPGISSITFPASAAKLAQGPTAVNKALEIIKSTPGNLGAYHGIQVEDGKTAYFSALWSGADAHNAFLKADTHAAFTAALTELADGPLKASYIDVSGDPAKVFDSPVTEGVHFTTKDTDDAPFKALAAAIDSVAPYVWGRNAENKNHVLFFVGWESVDAHMAVKDKSEDVLSKARAASESYKVAHAKLTKA</sequence>
<name>A0AAD6SED0_9AGAR</name>